<dbReference type="EMBL" id="CM012447">
    <property type="protein sequence ID" value="RVE66308.1"/>
    <property type="molecule type" value="Genomic_DNA"/>
</dbReference>
<feature type="region of interest" description="Disordered" evidence="8">
    <location>
        <begin position="275"/>
        <end position="297"/>
    </location>
</feature>
<dbReference type="GO" id="GO:0008203">
    <property type="term" value="P:cholesterol metabolic process"/>
    <property type="evidence" value="ECO:0007669"/>
    <property type="project" value="UniProtKB-KW"/>
</dbReference>
<reference evidence="10 11" key="2">
    <citation type="submission" date="2019-01" db="EMBL/GenBank/DDBJ databases">
        <title>A chromosome length genome reference of the Java medaka (oryzias javanicus).</title>
        <authorList>
            <person name="Herpin A."/>
            <person name="Takehana Y."/>
            <person name="Naruse K."/>
            <person name="Ansai S."/>
            <person name="Kawaguchi M."/>
        </authorList>
    </citation>
    <scope>NUCLEOTIDE SEQUENCE [LARGE SCALE GENOMIC DNA]</scope>
    <source>
        <strain evidence="10">RS831</strain>
        <tissue evidence="10">Whole body</tissue>
    </source>
</reference>
<dbReference type="InterPro" id="IPR006020">
    <property type="entry name" value="PTB/PI_dom"/>
</dbReference>
<dbReference type="PANTHER" id="PTHR11232:SF35">
    <property type="entry name" value="LOW DENSITY LIPOPROTEIN RECEPTOR ADAPTER PROTEIN 1"/>
    <property type="match status" value="1"/>
</dbReference>
<feature type="region of interest" description="Disordered" evidence="8">
    <location>
        <begin position="238"/>
        <end position="261"/>
    </location>
</feature>
<accession>A0A3S2P7C2</accession>
<keyword evidence="7" id="KW-0753">Steroid metabolism</keyword>
<evidence type="ECO:0000313" key="10">
    <source>
        <dbReference type="EMBL" id="RVE66308.1"/>
    </source>
</evidence>
<evidence type="ECO:0000256" key="5">
    <source>
        <dbReference type="ARBA" id="ARBA00023098"/>
    </source>
</evidence>
<feature type="region of interest" description="Disordered" evidence="8">
    <location>
        <begin position="1"/>
        <end position="98"/>
    </location>
</feature>
<evidence type="ECO:0000256" key="1">
    <source>
        <dbReference type="ARBA" id="ARBA00004496"/>
    </source>
</evidence>
<protein>
    <recommendedName>
        <fullName evidence="9">PID domain-containing protein</fullName>
    </recommendedName>
</protein>
<dbReference type="GO" id="GO:0006897">
    <property type="term" value="P:endocytosis"/>
    <property type="evidence" value="ECO:0007669"/>
    <property type="project" value="UniProtKB-KW"/>
</dbReference>
<dbReference type="InterPro" id="IPR011993">
    <property type="entry name" value="PH-like_dom_sf"/>
</dbReference>
<feature type="compositionally biased region" description="Basic and acidic residues" evidence="8">
    <location>
        <begin position="70"/>
        <end position="91"/>
    </location>
</feature>
<dbReference type="SMART" id="SM00462">
    <property type="entry name" value="PTB"/>
    <property type="match status" value="1"/>
</dbReference>
<dbReference type="PROSITE" id="PS01179">
    <property type="entry name" value="PID"/>
    <property type="match status" value="1"/>
</dbReference>
<dbReference type="AlphaFoldDB" id="A0A3S2P7C2"/>
<name>A0A3S2P7C2_ORYJA</name>
<feature type="compositionally biased region" description="Basic and acidic residues" evidence="8">
    <location>
        <begin position="1"/>
        <end position="12"/>
    </location>
</feature>
<dbReference type="Proteomes" id="UP000283210">
    <property type="component" value="Chromosome 11"/>
</dbReference>
<evidence type="ECO:0000256" key="3">
    <source>
        <dbReference type="ARBA" id="ARBA00022548"/>
    </source>
</evidence>
<keyword evidence="2" id="KW-0963">Cytoplasm</keyword>
<dbReference type="Gene3D" id="2.30.29.30">
    <property type="entry name" value="Pleckstrin-homology domain (PH domain)/Phosphotyrosine-binding domain (PTB)"/>
    <property type="match status" value="1"/>
</dbReference>
<dbReference type="InterPro" id="IPR051133">
    <property type="entry name" value="Adapter_Engulfment-Domain"/>
</dbReference>
<evidence type="ECO:0000256" key="6">
    <source>
        <dbReference type="ARBA" id="ARBA00023166"/>
    </source>
</evidence>
<keyword evidence="4" id="KW-0254">Endocytosis</keyword>
<dbReference type="CDD" id="cd13159">
    <property type="entry name" value="PTB_LDLRAP-mammal-like"/>
    <property type="match status" value="1"/>
</dbReference>
<evidence type="ECO:0000256" key="4">
    <source>
        <dbReference type="ARBA" id="ARBA00022583"/>
    </source>
</evidence>
<evidence type="ECO:0000256" key="7">
    <source>
        <dbReference type="ARBA" id="ARBA00023221"/>
    </source>
</evidence>
<keyword evidence="3" id="KW-0153">Cholesterol metabolism</keyword>
<evidence type="ECO:0000256" key="2">
    <source>
        <dbReference type="ARBA" id="ARBA00022490"/>
    </source>
</evidence>
<dbReference type="Pfam" id="PF00640">
    <property type="entry name" value="PID"/>
    <property type="match status" value="1"/>
</dbReference>
<keyword evidence="11" id="KW-1185">Reference proteome</keyword>
<dbReference type="PANTHER" id="PTHR11232">
    <property type="entry name" value="PHOSPHOTYROSINE INTERACTION DOMAIN-CONTAINING FAMILY MEMBER"/>
    <property type="match status" value="1"/>
</dbReference>
<evidence type="ECO:0000259" key="9">
    <source>
        <dbReference type="PROSITE" id="PS01179"/>
    </source>
</evidence>
<reference evidence="10 11" key="1">
    <citation type="submission" date="2018-11" db="EMBL/GenBank/DDBJ databases">
        <authorList>
            <person name="Lopez-Roques C."/>
            <person name="Donnadieu C."/>
            <person name="Bouchez O."/>
            <person name="Klopp C."/>
            <person name="Cabau C."/>
            <person name="Zahm M."/>
        </authorList>
    </citation>
    <scope>NUCLEOTIDE SEQUENCE [LARGE SCALE GENOMIC DNA]</scope>
    <source>
        <strain evidence="10">RS831</strain>
        <tissue evidence="10">Whole body</tissue>
    </source>
</reference>
<sequence length="336" mass="36495">MFLPLKRSESRLFSRSGISDSPGRHHRSSRGISGPFNSRAPTPLLKPRHGSPEGGGQGADPESQCGQAVVERRQTQKASRELDRHTGDHLGGDATYLPPGMTLLDQPKGEELSASAVKRIVATAKAVGQEVPQASTYTYTPLQRLVYCSSGIVLYDRPTNQLLENVSIYRISYCTVDKLHDKVFAYITQNALNGTLECHAYLCAKRREAQAVALTVAQAFTVAFELWQVAREEKGRRVASGSAGDVSSSSERSNSVGSLRGAEVATEKLLELGDGGNTRAQRKVDQNHSPPDTLNNLTLETEDGLDEAFSSCALDSYASLPDLQCRVLTLRSWTMG</sequence>
<feature type="domain" description="PID" evidence="9">
    <location>
        <begin position="150"/>
        <end position="225"/>
    </location>
</feature>
<proteinExistence type="predicted"/>
<comment type="subcellular location">
    <subcellularLocation>
        <location evidence="1">Cytoplasm</location>
    </subcellularLocation>
</comment>
<keyword evidence="5" id="KW-0443">Lipid metabolism</keyword>
<dbReference type="GO" id="GO:0005769">
    <property type="term" value="C:early endosome"/>
    <property type="evidence" value="ECO:0007669"/>
    <property type="project" value="TreeGrafter"/>
</dbReference>
<evidence type="ECO:0000256" key="8">
    <source>
        <dbReference type="SAM" id="MobiDB-lite"/>
    </source>
</evidence>
<feature type="compositionally biased region" description="Low complexity" evidence="8">
    <location>
        <begin position="238"/>
        <end position="258"/>
    </location>
</feature>
<feature type="compositionally biased region" description="Polar residues" evidence="8">
    <location>
        <begin position="287"/>
        <end position="297"/>
    </location>
</feature>
<dbReference type="SUPFAM" id="SSF50729">
    <property type="entry name" value="PH domain-like"/>
    <property type="match status" value="1"/>
</dbReference>
<organism evidence="10 11">
    <name type="scientific">Oryzias javanicus</name>
    <name type="common">Javanese ricefish</name>
    <name type="synonym">Aplocheilus javanicus</name>
    <dbReference type="NCBI Taxonomy" id="123683"/>
    <lineage>
        <taxon>Eukaryota</taxon>
        <taxon>Metazoa</taxon>
        <taxon>Chordata</taxon>
        <taxon>Craniata</taxon>
        <taxon>Vertebrata</taxon>
        <taxon>Euteleostomi</taxon>
        <taxon>Actinopterygii</taxon>
        <taxon>Neopterygii</taxon>
        <taxon>Teleostei</taxon>
        <taxon>Neoteleostei</taxon>
        <taxon>Acanthomorphata</taxon>
        <taxon>Ovalentaria</taxon>
        <taxon>Atherinomorphae</taxon>
        <taxon>Beloniformes</taxon>
        <taxon>Adrianichthyidae</taxon>
        <taxon>Oryziinae</taxon>
        <taxon>Oryzias</taxon>
    </lineage>
</organism>
<gene>
    <name evidence="10" type="ORF">OJAV_G00106090</name>
</gene>
<keyword evidence="6" id="KW-1207">Sterol metabolism</keyword>
<dbReference type="OrthoDB" id="9999955at2759"/>
<evidence type="ECO:0000313" key="11">
    <source>
        <dbReference type="Proteomes" id="UP000283210"/>
    </source>
</evidence>